<dbReference type="PRINTS" id="PR00131">
    <property type="entry name" value="GLHYDRLASE1"/>
</dbReference>
<dbReference type="Gene3D" id="3.20.20.80">
    <property type="entry name" value="Glycosidases"/>
    <property type="match status" value="1"/>
</dbReference>
<evidence type="ECO:0000313" key="5">
    <source>
        <dbReference type="Proteomes" id="UP001633002"/>
    </source>
</evidence>
<dbReference type="PROSITE" id="PS00653">
    <property type="entry name" value="GLYCOSYL_HYDROL_F1_2"/>
    <property type="match status" value="1"/>
</dbReference>
<dbReference type="InterPro" id="IPR001360">
    <property type="entry name" value="Glyco_hydro_1"/>
</dbReference>
<comment type="similarity">
    <text evidence="1 3">Belongs to the glycosyl hydrolase 1 family.</text>
</comment>
<dbReference type="InterPro" id="IPR033132">
    <property type="entry name" value="GH_1_N_CS"/>
</dbReference>
<dbReference type="GO" id="GO:0004553">
    <property type="term" value="F:hydrolase activity, hydrolyzing O-glycosyl compounds"/>
    <property type="evidence" value="ECO:0007669"/>
    <property type="project" value="UniProtKB-ARBA"/>
</dbReference>
<comment type="caution">
    <text evidence="4">The sequence shown here is derived from an EMBL/GenBank/DDBJ whole genome shotgun (WGS) entry which is preliminary data.</text>
</comment>
<reference evidence="4 5" key="1">
    <citation type="submission" date="2024-09" db="EMBL/GenBank/DDBJ databases">
        <title>Chromosome-scale assembly of Riccia sorocarpa.</title>
        <authorList>
            <person name="Paukszto L."/>
        </authorList>
    </citation>
    <scope>NUCLEOTIDE SEQUENCE [LARGE SCALE GENOMIC DNA]</scope>
    <source>
        <strain evidence="4">LP-2024</strain>
        <tissue evidence="4">Aerial parts of the thallus</tissue>
    </source>
</reference>
<dbReference type="FunFam" id="3.20.20.80:FF:000020">
    <property type="entry name" value="Beta-glucosidase 12"/>
    <property type="match status" value="1"/>
</dbReference>
<evidence type="ECO:0000256" key="3">
    <source>
        <dbReference type="RuleBase" id="RU003690"/>
    </source>
</evidence>
<dbReference type="AlphaFoldDB" id="A0ABD3HQT7"/>
<organism evidence="4 5">
    <name type="scientific">Riccia sorocarpa</name>
    <dbReference type="NCBI Taxonomy" id="122646"/>
    <lineage>
        <taxon>Eukaryota</taxon>
        <taxon>Viridiplantae</taxon>
        <taxon>Streptophyta</taxon>
        <taxon>Embryophyta</taxon>
        <taxon>Marchantiophyta</taxon>
        <taxon>Marchantiopsida</taxon>
        <taxon>Marchantiidae</taxon>
        <taxon>Marchantiales</taxon>
        <taxon>Ricciaceae</taxon>
        <taxon>Riccia</taxon>
    </lineage>
</organism>
<name>A0ABD3HQT7_9MARC</name>
<dbReference type="PANTHER" id="PTHR10353">
    <property type="entry name" value="GLYCOSYL HYDROLASE"/>
    <property type="match status" value="1"/>
</dbReference>
<proteinExistence type="inferred from homology"/>
<dbReference type="InterPro" id="IPR017853">
    <property type="entry name" value="GH"/>
</dbReference>
<evidence type="ECO:0000256" key="2">
    <source>
        <dbReference type="ARBA" id="ARBA00022801"/>
    </source>
</evidence>
<sequence length="528" mass="60544">MSALTMFRDIFILKGWFIFLGVACIVLGIVHSDAETNGAFSNFTLSNDKKELHRFDFPKDFVFGVATSAYQIEGAVSEGGRGSTIWDTFVNIPGKIADNKTAAVTADQYHHFREDVELIKELNMDAYRFSIAWSRIIPDGMGQVLNMEGVVYYNNLIDVLLEKGITPYVTLYHWDLPQPLQDNLGGWVNPEIVKHYAYYANTCFTLFGDRVKHWLTFNEPTQICVNGYGTGLHAPGRSSNRTISNNGNSSIEPYLAAHNILIAHATVVKIYRSHYNYQGGTIGFTIDCDWTEPLSNSEEDKEATDRHRAFQLGWWLDPIFIGDYPSLMRQNVGDRLPQFTEAERLLLKNSVDFVGLNHYTTRWVTSLSFPRNQSQITLLMDQGVLTTVERDGVLIGEQAQSSWLYIVPWGMQKLIEHVWNTYKTPIYICENGVDEFNNKTLPIEDALKDARRVKYYRDYIMSMYKAIESGADVRAYIAWSLLDNFEWAAGYTSRFGLYYVDFETERRYPKDSAEWFSNFLKSKDGPHH</sequence>
<evidence type="ECO:0008006" key="6">
    <source>
        <dbReference type="Google" id="ProtNLM"/>
    </source>
</evidence>
<gene>
    <name evidence="4" type="ORF">R1sor_006350</name>
</gene>
<protein>
    <recommendedName>
        <fullName evidence="6">Beta-glucosidase</fullName>
    </recommendedName>
</protein>
<dbReference type="PANTHER" id="PTHR10353:SF310">
    <property type="entry name" value="BETA-GLUCOSIDASE 42"/>
    <property type="match status" value="1"/>
</dbReference>
<dbReference type="Pfam" id="PF00232">
    <property type="entry name" value="Glyco_hydro_1"/>
    <property type="match status" value="1"/>
</dbReference>
<accession>A0ABD3HQT7</accession>
<keyword evidence="5" id="KW-1185">Reference proteome</keyword>
<dbReference type="EMBL" id="JBJQOH010000003">
    <property type="protein sequence ID" value="KAL3692699.1"/>
    <property type="molecule type" value="Genomic_DNA"/>
</dbReference>
<evidence type="ECO:0000256" key="1">
    <source>
        <dbReference type="ARBA" id="ARBA00010838"/>
    </source>
</evidence>
<evidence type="ECO:0000313" key="4">
    <source>
        <dbReference type="EMBL" id="KAL3692699.1"/>
    </source>
</evidence>
<dbReference type="Proteomes" id="UP001633002">
    <property type="component" value="Unassembled WGS sequence"/>
</dbReference>
<keyword evidence="2" id="KW-0378">Hydrolase</keyword>
<dbReference type="SUPFAM" id="SSF51445">
    <property type="entry name" value="(Trans)glycosidases"/>
    <property type="match status" value="1"/>
</dbReference>